<feature type="domain" description="GmrSD restriction endonucleases N-terminal" evidence="1">
    <location>
        <begin position="12"/>
        <end position="246"/>
    </location>
</feature>
<dbReference type="PANTHER" id="PTHR35149:SF2">
    <property type="entry name" value="DUF262 DOMAIN-CONTAINING PROTEIN"/>
    <property type="match status" value="1"/>
</dbReference>
<dbReference type="AlphaFoldDB" id="A0A7W7N8W6"/>
<dbReference type="Pfam" id="PF03235">
    <property type="entry name" value="GmrSD_N"/>
    <property type="match status" value="1"/>
</dbReference>
<reference evidence="2 3" key="1">
    <citation type="submission" date="2020-08" db="EMBL/GenBank/DDBJ databases">
        <title>Functional genomics of gut bacteria from endangered species of beetles.</title>
        <authorList>
            <person name="Carlos-Shanley C."/>
        </authorList>
    </citation>
    <scope>NUCLEOTIDE SEQUENCE [LARGE SCALE GENOMIC DNA]</scope>
    <source>
        <strain evidence="2 3">S00142</strain>
    </source>
</reference>
<evidence type="ECO:0000313" key="3">
    <source>
        <dbReference type="Proteomes" id="UP000561681"/>
    </source>
</evidence>
<sequence length="774" mass="93793">MAKLESGNTYKITDLFKDNRHIIIPDLQRDYCWGDKSHGDSNNDLVTAFLQNLKNIFKEDRHIKLGMIYAYEYPLNSDRIYLCDGQQRITTLFLILGIINRQFIKNNIANKDVRKCLISEVELNDDREPRLLYAIRESTLYFLSDLVCNFFLKDIDYKVSDIKKQNWYFREYNLDPTIQSMISAMEIIEYEIENHDDLQGFAEFILNKISFFYFDMKNRETGEDMFVVINTTGEPLTSTENIKPLLIGNIIDEKQREEASNIWEKWEKYFWENRSEKEHEADNGLNKFFIFYWQIKLLQEKQWKEKKSSEINPFQLFSQTSEIKPNEENTTSILSDDLNKIKSISEIDRYFNAYKDLYIEISQNAMNRKIINNITDLDLKKPHFLRDLPINIILPLIQFKVKYPEGPIYFFLRRLRKNFFDQKWETRKNNYVDWRHVLQLIDKSDNIDNLLTYSEGFNFKEIPNIPNNVKKWFNTEEKLKAKLKEQNRETIESWEDSQIFMGDISFLFQVFLKRHEGITNNFSNLNKEFTDITITDTHFDYLQKIKMEELQHCMDTYNNMTQNPLFKVLEIRFNRVNHLWAGNWSFGRDYFDYKRWHKKHTKLIYQNWVYYIICEILNNEADIDKILKTYIQNIFSQSSKMFFETDLALDGIYDFKQLELNLENKSKSENNNGFYHWNGFLWHYLLAIYEPTKKIDFEIIFDLFDRQKNRYKIGNQFIWTKEYYDKKIKTFDLMENSNWLNWQKIKDNETELQDAFVNQREEKIKFLYEKSFDL</sequence>
<keyword evidence="3" id="KW-1185">Reference proteome</keyword>
<dbReference type="PANTHER" id="PTHR35149">
    <property type="entry name" value="SLL5132 PROTEIN"/>
    <property type="match status" value="1"/>
</dbReference>
<name>A0A7W7N8W6_9FLAO</name>
<accession>A0A7W7N8W6</accession>
<dbReference type="InterPro" id="IPR004919">
    <property type="entry name" value="GmrSD_N"/>
</dbReference>
<dbReference type="EMBL" id="JACHLD010000009">
    <property type="protein sequence ID" value="MBB4804395.1"/>
    <property type="molecule type" value="Genomic_DNA"/>
</dbReference>
<dbReference type="RefSeq" id="WP_184167498.1">
    <property type="nucleotide sequence ID" value="NZ_JACHLD010000009.1"/>
</dbReference>
<evidence type="ECO:0000259" key="1">
    <source>
        <dbReference type="Pfam" id="PF03235"/>
    </source>
</evidence>
<organism evidence="2 3">
    <name type="scientific">Flavobacterium nitrogenifigens</name>
    <dbReference type="NCBI Taxonomy" id="1617283"/>
    <lineage>
        <taxon>Bacteria</taxon>
        <taxon>Pseudomonadati</taxon>
        <taxon>Bacteroidota</taxon>
        <taxon>Flavobacteriia</taxon>
        <taxon>Flavobacteriales</taxon>
        <taxon>Flavobacteriaceae</taxon>
        <taxon>Flavobacterium</taxon>
    </lineage>
</organism>
<dbReference type="Proteomes" id="UP000561681">
    <property type="component" value="Unassembled WGS sequence"/>
</dbReference>
<protein>
    <recommendedName>
        <fullName evidence="1">GmrSD restriction endonucleases N-terminal domain-containing protein</fullName>
    </recommendedName>
</protein>
<comment type="caution">
    <text evidence="2">The sequence shown here is derived from an EMBL/GenBank/DDBJ whole genome shotgun (WGS) entry which is preliminary data.</text>
</comment>
<evidence type="ECO:0000313" key="2">
    <source>
        <dbReference type="EMBL" id="MBB4804395.1"/>
    </source>
</evidence>
<gene>
    <name evidence="2" type="ORF">HNP37_004482</name>
</gene>
<proteinExistence type="predicted"/>